<dbReference type="PROSITE" id="PS50045">
    <property type="entry name" value="SIGMA54_INTERACT_4"/>
    <property type="match status" value="1"/>
</dbReference>
<dbReference type="KEGG" id="dak:DaAHT2_1641"/>
<dbReference type="InterPro" id="IPR002078">
    <property type="entry name" value="Sigma_54_int"/>
</dbReference>
<dbReference type="InterPro" id="IPR025944">
    <property type="entry name" value="Sigma_54_int_dom_CS"/>
</dbReference>
<evidence type="ECO:0000256" key="4">
    <source>
        <dbReference type="ARBA" id="ARBA00023125"/>
    </source>
</evidence>
<evidence type="ECO:0000256" key="3">
    <source>
        <dbReference type="ARBA" id="ARBA00023015"/>
    </source>
</evidence>
<dbReference type="Pfam" id="PF01590">
    <property type="entry name" value="GAF"/>
    <property type="match status" value="1"/>
</dbReference>
<dbReference type="Pfam" id="PF00158">
    <property type="entry name" value="Sigma54_activat"/>
    <property type="match status" value="1"/>
</dbReference>
<dbReference type="InterPro" id="IPR002197">
    <property type="entry name" value="HTH_Fis"/>
</dbReference>
<dbReference type="Gene3D" id="1.10.8.60">
    <property type="match status" value="1"/>
</dbReference>
<dbReference type="Gene3D" id="1.10.10.60">
    <property type="entry name" value="Homeodomain-like"/>
    <property type="match status" value="1"/>
</dbReference>
<keyword evidence="1" id="KW-0547">Nucleotide-binding</keyword>
<dbReference type="EMBL" id="CP001940">
    <property type="protein sequence ID" value="ADH86334.1"/>
    <property type="molecule type" value="Genomic_DNA"/>
</dbReference>
<dbReference type="InterPro" id="IPR025662">
    <property type="entry name" value="Sigma_54_int_dom_ATP-bd_1"/>
</dbReference>
<keyword evidence="3" id="KW-0805">Transcription regulation</keyword>
<keyword evidence="6" id="KW-0175">Coiled coil</keyword>
<dbReference type="PROSITE" id="PS00675">
    <property type="entry name" value="SIGMA54_INTERACT_1"/>
    <property type="match status" value="1"/>
</dbReference>
<dbReference type="GO" id="GO:0006355">
    <property type="term" value="P:regulation of DNA-templated transcription"/>
    <property type="evidence" value="ECO:0007669"/>
    <property type="project" value="InterPro"/>
</dbReference>
<dbReference type="GO" id="GO:0005524">
    <property type="term" value="F:ATP binding"/>
    <property type="evidence" value="ECO:0007669"/>
    <property type="project" value="UniProtKB-KW"/>
</dbReference>
<evidence type="ECO:0000256" key="2">
    <source>
        <dbReference type="ARBA" id="ARBA00022840"/>
    </source>
</evidence>
<sequence>MTTATSKTPQSPPPNGAGNGEATEPLPRDYADLACLYEITRELASSADLRVCLAKILAILSRQKGLNNGAVTIINPLTGQIETEVAHGITVEARKKGTYRIGEGITGRVVASGAPIVVPRISEEPLFLDRTSARRSRGEELSFICVPIRRGPDTIGALSVDREYREGEEFEQDLRFLTILSGLVAQTVKRVQLVNQEQQRLEQENSQLRRELSEKYRVSSILSNSSRMQEVLEMIHRVAASNATVLLRGESGTGKSMVARAVHHNSKRAAGPFITVNCSALPETLLESELFGHERGAFTGAHETRKGRFELAEGGTLFLDEIGELSTAVQVKLLSVVQDREFQRVGGSRPLKCDVRLITATNKDLEKAVAEGTFREDLYYRLNVFPIYLPPLRERRTDILLLAEFFLEKFASENDKNIRRISTPAIDLLTQYHWPGNVRELQNCLERAVLICDEDTIKSYHLPPTLQSSDSLREVSPSSFTAAVESFERELIIDALKKTDGNQTRAAALLETSLRIINYKIKKYAIEPRRYRVAAKSSA</sequence>
<feature type="coiled-coil region" evidence="6">
    <location>
        <begin position="184"/>
        <end position="218"/>
    </location>
</feature>
<dbReference type="InterPro" id="IPR029016">
    <property type="entry name" value="GAF-like_dom_sf"/>
</dbReference>
<dbReference type="InterPro" id="IPR025943">
    <property type="entry name" value="Sigma_54_int_dom_ATP-bd_2"/>
</dbReference>
<dbReference type="HOGENOM" id="CLU_000445_95_2_7"/>
<dbReference type="GO" id="GO:0043565">
    <property type="term" value="F:sequence-specific DNA binding"/>
    <property type="evidence" value="ECO:0007669"/>
    <property type="project" value="InterPro"/>
</dbReference>
<dbReference type="Pfam" id="PF25601">
    <property type="entry name" value="AAA_lid_14"/>
    <property type="match status" value="1"/>
</dbReference>
<evidence type="ECO:0000256" key="6">
    <source>
        <dbReference type="SAM" id="Coils"/>
    </source>
</evidence>
<dbReference type="RefSeq" id="WP_013163861.1">
    <property type="nucleotide sequence ID" value="NC_014216.1"/>
</dbReference>
<dbReference type="PANTHER" id="PTHR32071">
    <property type="entry name" value="TRANSCRIPTIONAL REGULATORY PROTEIN"/>
    <property type="match status" value="1"/>
</dbReference>
<dbReference type="STRING" id="589865.DaAHT2_1641"/>
<feature type="region of interest" description="Disordered" evidence="7">
    <location>
        <begin position="1"/>
        <end position="25"/>
    </location>
</feature>
<dbReference type="PROSITE" id="PS00676">
    <property type="entry name" value="SIGMA54_INTERACT_2"/>
    <property type="match status" value="1"/>
</dbReference>
<dbReference type="SMART" id="SM00382">
    <property type="entry name" value="AAA"/>
    <property type="match status" value="1"/>
</dbReference>
<dbReference type="InterPro" id="IPR058031">
    <property type="entry name" value="AAA_lid_NorR"/>
</dbReference>
<keyword evidence="2" id="KW-0067">ATP-binding</keyword>
<dbReference type="AlphaFoldDB" id="D6Z459"/>
<proteinExistence type="predicted"/>
<dbReference type="SMART" id="SM00065">
    <property type="entry name" value="GAF"/>
    <property type="match status" value="1"/>
</dbReference>
<dbReference type="PROSITE" id="PS00688">
    <property type="entry name" value="SIGMA54_INTERACT_3"/>
    <property type="match status" value="1"/>
</dbReference>
<dbReference type="InterPro" id="IPR027417">
    <property type="entry name" value="P-loop_NTPase"/>
</dbReference>
<dbReference type="Gene3D" id="3.40.50.300">
    <property type="entry name" value="P-loop containing nucleotide triphosphate hydrolases"/>
    <property type="match status" value="1"/>
</dbReference>
<evidence type="ECO:0000256" key="7">
    <source>
        <dbReference type="SAM" id="MobiDB-lite"/>
    </source>
</evidence>
<keyword evidence="10" id="KW-1185">Reference proteome</keyword>
<dbReference type="Proteomes" id="UP000001508">
    <property type="component" value="Chromosome"/>
</dbReference>
<name>D6Z459_DESAT</name>
<evidence type="ECO:0000313" key="9">
    <source>
        <dbReference type="EMBL" id="ADH86334.1"/>
    </source>
</evidence>
<dbReference type="InterPro" id="IPR003018">
    <property type="entry name" value="GAF"/>
</dbReference>
<dbReference type="InParanoid" id="D6Z459"/>
<keyword evidence="5" id="KW-0804">Transcription</keyword>
<feature type="domain" description="Sigma-54 factor interaction" evidence="8">
    <location>
        <begin position="221"/>
        <end position="450"/>
    </location>
</feature>
<dbReference type="SUPFAM" id="SSF52540">
    <property type="entry name" value="P-loop containing nucleoside triphosphate hydrolases"/>
    <property type="match status" value="1"/>
</dbReference>
<evidence type="ECO:0000313" key="10">
    <source>
        <dbReference type="Proteomes" id="UP000001508"/>
    </source>
</evidence>
<protein>
    <submittedName>
        <fullName evidence="9">Transcriptional regulator, NifA subfamily, Fis Family</fullName>
    </submittedName>
</protein>
<dbReference type="PRINTS" id="PR01590">
    <property type="entry name" value="HTHFIS"/>
</dbReference>
<evidence type="ECO:0000256" key="5">
    <source>
        <dbReference type="ARBA" id="ARBA00023163"/>
    </source>
</evidence>
<dbReference type="InterPro" id="IPR009057">
    <property type="entry name" value="Homeodomain-like_sf"/>
</dbReference>
<reference evidence="10" key="1">
    <citation type="submission" date="2010-02" db="EMBL/GenBank/DDBJ databases">
        <title>Complete sequence of Desulfurivibrio alkaliphilus AHT2.</title>
        <authorList>
            <consortium name="US DOE Joint Genome Institute"/>
            <person name="Pitluck S."/>
            <person name="Chertkov O."/>
            <person name="Detter J.C."/>
            <person name="Han C."/>
            <person name="Tapia R."/>
            <person name="Larimer F."/>
            <person name="Land M."/>
            <person name="Hauser L."/>
            <person name="Kyrpides N."/>
            <person name="Mikhailova N."/>
            <person name="Sorokin D.Y."/>
            <person name="Muyzer G."/>
            <person name="Woyke T."/>
        </authorList>
    </citation>
    <scope>NUCLEOTIDE SEQUENCE [LARGE SCALE GENOMIC DNA]</scope>
    <source>
        <strain evidence="10">DSM 19089 / UNIQEM U267 / AHT2</strain>
    </source>
</reference>
<gene>
    <name evidence="9" type="ordered locus">DaAHT2_1641</name>
</gene>
<keyword evidence="4" id="KW-0238">DNA-binding</keyword>
<organism evidence="9 10">
    <name type="scientific">Desulfurivibrio alkaliphilus (strain DSM 19089 / UNIQEM U267 / AHT2)</name>
    <dbReference type="NCBI Taxonomy" id="589865"/>
    <lineage>
        <taxon>Bacteria</taxon>
        <taxon>Pseudomonadati</taxon>
        <taxon>Thermodesulfobacteriota</taxon>
        <taxon>Desulfobulbia</taxon>
        <taxon>Desulfobulbales</taxon>
        <taxon>Desulfobulbaceae</taxon>
        <taxon>Desulfurivibrio</taxon>
    </lineage>
</organism>
<evidence type="ECO:0000256" key="1">
    <source>
        <dbReference type="ARBA" id="ARBA00022741"/>
    </source>
</evidence>
<dbReference type="OrthoDB" id="9761019at2"/>
<dbReference type="eggNOG" id="COG3604">
    <property type="taxonomic scope" value="Bacteria"/>
</dbReference>
<dbReference type="Gene3D" id="3.30.450.40">
    <property type="match status" value="1"/>
</dbReference>
<dbReference type="CDD" id="cd00009">
    <property type="entry name" value="AAA"/>
    <property type="match status" value="1"/>
</dbReference>
<dbReference type="SUPFAM" id="SSF46689">
    <property type="entry name" value="Homeodomain-like"/>
    <property type="match status" value="1"/>
</dbReference>
<dbReference type="Pfam" id="PF02954">
    <property type="entry name" value="HTH_8"/>
    <property type="match status" value="1"/>
</dbReference>
<evidence type="ECO:0000259" key="8">
    <source>
        <dbReference type="PROSITE" id="PS50045"/>
    </source>
</evidence>
<dbReference type="SUPFAM" id="SSF55781">
    <property type="entry name" value="GAF domain-like"/>
    <property type="match status" value="1"/>
</dbReference>
<dbReference type="InterPro" id="IPR003593">
    <property type="entry name" value="AAA+_ATPase"/>
</dbReference>
<dbReference type="FunFam" id="3.40.50.300:FF:000006">
    <property type="entry name" value="DNA-binding transcriptional regulator NtrC"/>
    <property type="match status" value="1"/>
</dbReference>
<accession>D6Z459</accession>